<dbReference type="CDD" id="cd19166">
    <property type="entry name" value="HemeO-bac"/>
    <property type="match status" value="1"/>
</dbReference>
<dbReference type="InterPro" id="IPR016084">
    <property type="entry name" value="Haem_Oase-like_multi-hlx"/>
</dbReference>
<comment type="caution">
    <text evidence="1">The sequence shown here is derived from an EMBL/GenBank/DDBJ whole genome shotgun (WGS) entry which is preliminary data.</text>
</comment>
<organism evidence="1 2">
    <name type="scientific">Sulfitobacter sediminilitoris</name>
    <dbReference type="NCBI Taxonomy" id="2698830"/>
    <lineage>
        <taxon>Bacteria</taxon>
        <taxon>Pseudomonadati</taxon>
        <taxon>Pseudomonadota</taxon>
        <taxon>Alphaproteobacteria</taxon>
        <taxon>Rhodobacterales</taxon>
        <taxon>Roseobacteraceae</taxon>
        <taxon>Sulfitobacter</taxon>
    </lineage>
</organism>
<dbReference type="Proteomes" id="UP000468591">
    <property type="component" value="Unassembled WGS sequence"/>
</dbReference>
<sequence>MRADQSVHASSAFDVRQALAEATAPAHRALHVHPWIARLNAPDLSVQVYGQILLAYYSIYTEVEARRVAADVFAGLGLGPAVSALAADISALGKRRATRWCPVSAAWTEPVEILGALYVLHGSGFGARVLNASIARNLPAVPRNYFALGTSPILWRKLKGALQAFADEPAGQEKLIASANATFFRVGQAVTRHCEDRTDTPTADAKL</sequence>
<keyword evidence="2" id="KW-1185">Reference proteome</keyword>
<proteinExistence type="predicted"/>
<reference evidence="1 2" key="1">
    <citation type="submission" date="2020-01" db="EMBL/GenBank/DDBJ databases">
        <title>Sulfitobacter sediminilitoris sp. nov., isolated from a tidal flat.</title>
        <authorList>
            <person name="Park S."/>
            <person name="Yoon J.-H."/>
        </authorList>
    </citation>
    <scope>NUCLEOTIDE SEQUENCE [LARGE SCALE GENOMIC DNA]</scope>
    <source>
        <strain evidence="1 2">JBTF-M27</strain>
    </source>
</reference>
<protein>
    <recommendedName>
        <fullName evidence="3">Heme oxygenase</fullName>
    </recommendedName>
</protein>
<name>A0A6P0CBL1_9RHOB</name>
<evidence type="ECO:0000313" key="2">
    <source>
        <dbReference type="Proteomes" id="UP000468591"/>
    </source>
</evidence>
<dbReference type="SUPFAM" id="SSF48613">
    <property type="entry name" value="Heme oxygenase-like"/>
    <property type="match status" value="1"/>
</dbReference>
<accession>A0A6P0CBL1</accession>
<gene>
    <name evidence="1" type="ORF">GV827_08985</name>
</gene>
<dbReference type="Gene3D" id="1.20.910.10">
    <property type="entry name" value="Heme oxygenase-like"/>
    <property type="match status" value="1"/>
</dbReference>
<evidence type="ECO:0008006" key="3">
    <source>
        <dbReference type="Google" id="ProtNLM"/>
    </source>
</evidence>
<dbReference type="EMBL" id="JAABNT010000004">
    <property type="protein sequence ID" value="NEK22536.1"/>
    <property type="molecule type" value="Genomic_DNA"/>
</dbReference>
<evidence type="ECO:0000313" key="1">
    <source>
        <dbReference type="EMBL" id="NEK22536.1"/>
    </source>
</evidence>
<dbReference type="AlphaFoldDB" id="A0A6P0CBL1"/>